<dbReference type="EMBL" id="CP059075">
    <property type="protein sequence ID" value="QRE04395.1"/>
    <property type="molecule type" value="Genomic_DNA"/>
</dbReference>
<dbReference type="Proteomes" id="UP000596329">
    <property type="component" value="Chromosome"/>
</dbReference>
<dbReference type="AlphaFoldDB" id="A0A7U2NG50"/>
<gene>
    <name evidence="2" type="ORF">H0H26_01975</name>
</gene>
<dbReference type="RefSeq" id="WP_203096071.1">
    <property type="nucleotide sequence ID" value="NZ_CP059075.1"/>
</dbReference>
<feature type="domain" description="Helix-turn-helix" evidence="1">
    <location>
        <begin position="41"/>
        <end position="87"/>
    </location>
</feature>
<reference evidence="2 3" key="1">
    <citation type="submission" date="2020-07" db="EMBL/GenBank/DDBJ databases">
        <title>Genomic characterization of Flavobacterium psychrophilum strains.</title>
        <authorList>
            <person name="Castillo D."/>
            <person name="Jorgensen J."/>
            <person name="Middelboe M."/>
        </authorList>
    </citation>
    <scope>NUCLEOTIDE SEQUENCE [LARGE SCALE GENOMIC DNA]</scope>
    <source>
        <strain evidence="2 3">FPS-R7</strain>
    </source>
</reference>
<evidence type="ECO:0000313" key="2">
    <source>
        <dbReference type="EMBL" id="QRE04395.1"/>
    </source>
</evidence>
<dbReference type="Pfam" id="PF12728">
    <property type="entry name" value="HTH_17"/>
    <property type="match status" value="1"/>
</dbReference>
<accession>A0A7U2NG50</accession>
<sequence>METIQITQTTANDFKTEILKGVKIQIDELKSQFQPKEPNEYLTRQEVATMFNVDLSTIHNWCKSKKLNPLGLGARVYFLRSEIEASLTPLNV</sequence>
<protein>
    <submittedName>
        <fullName evidence="2">Helix-turn-helix domain-containing protein</fullName>
    </submittedName>
</protein>
<dbReference type="InterPro" id="IPR041657">
    <property type="entry name" value="HTH_17"/>
</dbReference>
<evidence type="ECO:0000313" key="3">
    <source>
        <dbReference type="Proteomes" id="UP000596329"/>
    </source>
</evidence>
<proteinExistence type="predicted"/>
<evidence type="ECO:0000259" key="1">
    <source>
        <dbReference type="Pfam" id="PF12728"/>
    </source>
</evidence>
<dbReference type="InterPro" id="IPR009061">
    <property type="entry name" value="DNA-bd_dom_put_sf"/>
</dbReference>
<name>A0A7U2NG50_FLAPS</name>
<organism evidence="2 3">
    <name type="scientific">Flavobacterium psychrophilum</name>
    <dbReference type="NCBI Taxonomy" id="96345"/>
    <lineage>
        <taxon>Bacteria</taxon>
        <taxon>Pseudomonadati</taxon>
        <taxon>Bacteroidota</taxon>
        <taxon>Flavobacteriia</taxon>
        <taxon>Flavobacteriales</taxon>
        <taxon>Flavobacteriaceae</taxon>
        <taxon>Flavobacterium</taxon>
    </lineage>
</organism>
<dbReference type="SUPFAM" id="SSF46955">
    <property type="entry name" value="Putative DNA-binding domain"/>
    <property type="match status" value="1"/>
</dbReference>